<gene>
    <name evidence="1" type="ORF">HZU75_15225</name>
</gene>
<dbReference type="KEGG" id="cfon:HZU75_15225"/>
<evidence type="ECO:0000313" key="1">
    <source>
        <dbReference type="EMBL" id="QLI82762.1"/>
    </source>
</evidence>
<organism evidence="1 2">
    <name type="scientific">Chitinibacter fontanus</name>
    <dbReference type="NCBI Taxonomy" id="1737446"/>
    <lineage>
        <taxon>Bacteria</taxon>
        <taxon>Pseudomonadati</taxon>
        <taxon>Pseudomonadota</taxon>
        <taxon>Betaproteobacteria</taxon>
        <taxon>Neisseriales</taxon>
        <taxon>Chitinibacteraceae</taxon>
        <taxon>Chitinibacter</taxon>
    </lineage>
</organism>
<dbReference type="Proteomes" id="UP000510822">
    <property type="component" value="Chromosome"/>
</dbReference>
<reference evidence="1 2" key="1">
    <citation type="journal article" date="2016" name="Int. J. Syst. Evol. Microbiol.">
        <title>Chitinibacter fontanus sp. nov., isolated from a spring.</title>
        <authorList>
            <person name="Sheu S.Y."/>
            <person name="Li Y.S."/>
            <person name="Young C.C."/>
            <person name="Chen W.M."/>
        </authorList>
    </citation>
    <scope>NUCLEOTIDE SEQUENCE [LARGE SCALE GENOMIC DNA]</scope>
    <source>
        <strain evidence="1 2">STM-7</strain>
    </source>
</reference>
<keyword evidence="2" id="KW-1185">Reference proteome</keyword>
<dbReference type="RefSeq" id="WP_180306837.1">
    <property type="nucleotide sequence ID" value="NZ_CP058952.1"/>
</dbReference>
<dbReference type="AlphaFoldDB" id="A0A7D5ZAA4"/>
<evidence type="ECO:0000313" key="2">
    <source>
        <dbReference type="Proteomes" id="UP000510822"/>
    </source>
</evidence>
<protein>
    <submittedName>
        <fullName evidence="1">Uncharacterized protein</fullName>
    </submittedName>
</protein>
<name>A0A7D5ZAA4_9NEIS</name>
<proteinExistence type="predicted"/>
<sequence length="59" mass="6431">MLKPAALPIIRSEGIGVADADAGSPFFGEAKKVSAAAHSRQSMLDQLWQAKKHRRGWRS</sequence>
<dbReference type="EMBL" id="CP058952">
    <property type="protein sequence ID" value="QLI82762.1"/>
    <property type="molecule type" value="Genomic_DNA"/>
</dbReference>
<accession>A0A7D5ZAA4</accession>